<feature type="compositionally biased region" description="Basic and acidic residues" evidence="1">
    <location>
        <begin position="1"/>
        <end position="26"/>
    </location>
</feature>
<proteinExistence type="predicted"/>
<dbReference type="AlphaFoldDB" id="A0A9P7GK49"/>
<gene>
    <name evidence="2" type="ORF">H0H81_006277</name>
</gene>
<organism evidence="2 3">
    <name type="scientific">Sphagnurus paluster</name>
    <dbReference type="NCBI Taxonomy" id="117069"/>
    <lineage>
        <taxon>Eukaryota</taxon>
        <taxon>Fungi</taxon>
        <taxon>Dikarya</taxon>
        <taxon>Basidiomycota</taxon>
        <taxon>Agaricomycotina</taxon>
        <taxon>Agaricomycetes</taxon>
        <taxon>Agaricomycetidae</taxon>
        <taxon>Agaricales</taxon>
        <taxon>Tricholomatineae</taxon>
        <taxon>Lyophyllaceae</taxon>
        <taxon>Sphagnurus</taxon>
    </lineage>
</organism>
<sequence length="166" mass="18452">MKWRDGKDHSNVHTERAAEERLRAEEEATATAAEAAKREAEEKAAAIRKEREAERAAAMERARLQRQREEEGEAHLKARATEKTAPLRAPFAARAASTTCGAAPPQCGAGGTWPVSGRLRRRRPLLPRVLHPIVVHLRLSDARNPRKMKTASNPRVYVAPEGEELN</sequence>
<protein>
    <submittedName>
        <fullName evidence="2">Uncharacterized protein</fullName>
    </submittedName>
</protein>
<feature type="compositionally biased region" description="Basic and acidic residues" evidence="1">
    <location>
        <begin position="35"/>
        <end position="82"/>
    </location>
</feature>
<evidence type="ECO:0000313" key="2">
    <source>
        <dbReference type="EMBL" id="KAG5652104.1"/>
    </source>
</evidence>
<accession>A0A9P7GK49</accession>
<evidence type="ECO:0000256" key="1">
    <source>
        <dbReference type="SAM" id="MobiDB-lite"/>
    </source>
</evidence>
<keyword evidence="3" id="KW-1185">Reference proteome</keyword>
<comment type="caution">
    <text evidence="2">The sequence shown here is derived from an EMBL/GenBank/DDBJ whole genome shotgun (WGS) entry which is preliminary data.</text>
</comment>
<feature type="region of interest" description="Disordered" evidence="1">
    <location>
        <begin position="144"/>
        <end position="166"/>
    </location>
</feature>
<reference evidence="2" key="1">
    <citation type="submission" date="2021-02" db="EMBL/GenBank/DDBJ databases">
        <authorList>
            <person name="Nieuwenhuis M."/>
            <person name="Van De Peppel L.J.J."/>
        </authorList>
    </citation>
    <scope>NUCLEOTIDE SEQUENCE</scope>
    <source>
        <strain evidence="2">D49</strain>
    </source>
</reference>
<feature type="region of interest" description="Disordered" evidence="1">
    <location>
        <begin position="1"/>
        <end position="88"/>
    </location>
</feature>
<evidence type="ECO:0000313" key="3">
    <source>
        <dbReference type="Proteomes" id="UP000717328"/>
    </source>
</evidence>
<dbReference type="EMBL" id="JABCKI010000161">
    <property type="protein sequence ID" value="KAG5652104.1"/>
    <property type="molecule type" value="Genomic_DNA"/>
</dbReference>
<name>A0A9P7GK49_9AGAR</name>
<dbReference type="Proteomes" id="UP000717328">
    <property type="component" value="Unassembled WGS sequence"/>
</dbReference>
<reference evidence="2" key="2">
    <citation type="submission" date="2021-10" db="EMBL/GenBank/DDBJ databases">
        <title>Phylogenomics reveals ancestral predisposition of the termite-cultivated fungus Termitomyces towards a domesticated lifestyle.</title>
        <authorList>
            <person name="Auxier B."/>
            <person name="Grum-Grzhimaylo A."/>
            <person name="Cardenas M.E."/>
            <person name="Lodge J.D."/>
            <person name="Laessoe T."/>
            <person name="Pedersen O."/>
            <person name="Smith M.E."/>
            <person name="Kuyper T.W."/>
            <person name="Franco-Molano E.A."/>
            <person name="Baroni T.J."/>
            <person name="Aanen D.K."/>
        </authorList>
    </citation>
    <scope>NUCLEOTIDE SEQUENCE</scope>
    <source>
        <strain evidence="2">D49</strain>
    </source>
</reference>